<keyword evidence="2" id="KW-1185">Reference proteome</keyword>
<accession>A0A1D9GM31</accession>
<dbReference type="Proteomes" id="UP000177445">
    <property type="component" value="Chromosome"/>
</dbReference>
<gene>
    <name evidence="1" type="ORF">BKP64_11015</name>
</gene>
<name>A0A1D9GM31_9GAMM</name>
<dbReference type="EMBL" id="CP017715">
    <property type="protein sequence ID" value="AOY88659.1"/>
    <property type="molecule type" value="Genomic_DNA"/>
</dbReference>
<dbReference type="STRING" id="1874317.BKP64_11015"/>
<dbReference type="Pfam" id="PF08875">
    <property type="entry name" value="DUF1833"/>
    <property type="match status" value="1"/>
</dbReference>
<dbReference type="KEGG" id="msq:BKP64_11015"/>
<dbReference type="RefSeq" id="WP_070969808.1">
    <property type="nucleotide sequence ID" value="NZ_CP017715.1"/>
</dbReference>
<organism evidence="1 2">
    <name type="scientific">Marinobacter salinus</name>
    <dbReference type="NCBI Taxonomy" id="1874317"/>
    <lineage>
        <taxon>Bacteria</taxon>
        <taxon>Pseudomonadati</taxon>
        <taxon>Pseudomonadota</taxon>
        <taxon>Gammaproteobacteria</taxon>
        <taxon>Pseudomonadales</taxon>
        <taxon>Marinobacteraceae</taxon>
        <taxon>Marinobacter</taxon>
    </lineage>
</organism>
<dbReference type="AlphaFoldDB" id="A0A1D9GM31"/>
<evidence type="ECO:0000313" key="1">
    <source>
        <dbReference type="EMBL" id="AOY88659.1"/>
    </source>
</evidence>
<evidence type="ECO:0008006" key="3">
    <source>
        <dbReference type="Google" id="ProtNLM"/>
    </source>
</evidence>
<proteinExistence type="predicted"/>
<reference evidence="1 2" key="1">
    <citation type="submission" date="2016-10" db="EMBL/GenBank/DDBJ databases">
        <title>Marinobacter salinus sp. nov., a moderately halophilic bacterium isolated from a tidal flat environment.</title>
        <authorList>
            <person name="Park S.-J."/>
        </authorList>
    </citation>
    <scope>NUCLEOTIDE SEQUENCE [LARGE SCALE GENOMIC DNA]</scope>
    <source>
        <strain evidence="1 2">Hb8</strain>
    </source>
</reference>
<sequence>MSILRKAYASADSEIIRTLEISPAGADPIRVCTGYEDLTLTLENGSEADFVAGPVDIKEPKKTTGGRQILRFAIANVTSVAQEAVEQALESGAQVPVTYRKYVNADLSAPAALPVEMVLVGGSFNGLMLTIEASYMDPLNRAYPRDQYTNDVAPGLRYI</sequence>
<dbReference type="OrthoDB" id="8690039at2"/>
<protein>
    <recommendedName>
        <fullName evidence="3">ArsR family transcriptional regulator</fullName>
    </recommendedName>
</protein>
<dbReference type="InterPro" id="IPR014974">
    <property type="entry name" value="DUF1833"/>
</dbReference>
<evidence type="ECO:0000313" key="2">
    <source>
        <dbReference type="Proteomes" id="UP000177445"/>
    </source>
</evidence>